<dbReference type="InterPro" id="IPR036388">
    <property type="entry name" value="WH-like_DNA-bd_sf"/>
</dbReference>
<name>A0A225MCJ1_9BURK</name>
<comment type="caution">
    <text evidence="7">The sequence shown here is derived from an EMBL/GenBank/DDBJ whole genome shotgun (WGS) entry which is preliminary data.</text>
</comment>
<dbReference type="PANTHER" id="PTHR43133:SF63">
    <property type="entry name" value="RNA POLYMERASE SIGMA FACTOR FECI-RELATED"/>
    <property type="match status" value="1"/>
</dbReference>
<dbReference type="NCBIfam" id="TIGR02937">
    <property type="entry name" value="sigma70-ECF"/>
    <property type="match status" value="1"/>
</dbReference>
<organism evidence="7 8">
    <name type="scientific">Candidimonas nitroreducens</name>
    <dbReference type="NCBI Taxonomy" id="683354"/>
    <lineage>
        <taxon>Bacteria</taxon>
        <taxon>Pseudomonadati</taxon>
        <taxon>Pseudomonadota</taxon>
        <taxon>Betaproteobacteria</taxon>
        <taxon>Burkholderiales</taxon>
        <taxon>Alcaligenaceae</taxon>
        <taxon>Candidimonas</taxon>
    </lineage>
</organism>
<keyword evidence="8" id="KW-1185">Reference proteome</keyword>
<evidence type="ECO:0000256" key="2">
    <source>
        <dbReference type="ARBA" id="ARBA00023015"/>
    </source>
</evidence>
<protein>
    <submittedName>
        <fullName evidence="7">RNA polymerase subunit sigma</fullName>
    </submittedName>
</protein>
<evidence type="ECO:0000259" key="5">
    <source>
        <dbReference type="Pfam" id="PF04542"/>
    </source>
</evidence>
<dbReference type="InterPro" id="IPR013249">
    <property type="entry name" value="RNA_pol_sigma70_r4_t2"/>
</dbReference>
<dbReference type="Gene3D" id="1.10.10.10">
    <property type="entry name" value="Winged helix-like DNA-binding domain superfamily/Winged helix DNA-binding domain"/>
    <property type="match status" value="1"/>
</dbReference>
<keyword evidence="4" id="KW-0804">Transcription</keyword>
<dbReference type="Proteomes" id="UP000214603">
    <property type="component" value="Unassembled WGS sequence"/>
</dbReference>
<comment type="similarity">
    <text evidence="1">Belongs to the sigma-70 factor family. ECF subfamily.</text>
</comment>
<dbReference type="InterPro" id="IPR013324">
    <property type="entry name" value="RNA_pol_sigma_r3/r4-like"/>
</dbReference>
<evidence type="ECO:0000313" key="7">
    <source>
        <dbReference type="EMBL" id="OWT58442.1"/>
    </source>
</evidence>
<feature type="domain" description="RNA polymerase sigma factor 70 region 4 type 2" evidence="6">
    <location>
        <begin position="112"/>
        <end position="163"/>
    </location>
</feature>
<dbReference type="InterPro" id="IPR014284">
    <property type="entry name" value="RNA_pol_sigma-70_dom"/>
</dbReference>
<dbReference type="SUPFAM" id="SSF88946">
    <property type="entry name" value="Sigma2 domain of RNA polymerase sigma factors"/>
    <property type="match status" value="1"/>
</dbReference>
<proteinExistence type="inferred from homology"/>
<dbReference type="EMBL" id="NJIH01000008">
    <property type="protein sequence ID" value="OWT58442.1"/>
    <property type="molecule type" value="Genomic_DNA"/>
</dbReference>
<dbReference type="GO" id="GO:0016987">
    <property type="term" value="F:sigma factor activity"/>
    <property type="evidence" value="ECO:0007669"/>
    <property type="project" value="UniProtKB-KW"/>
</dbReference>
<dbReference type="InterPro" id="IPR007627">
    <property type="entry name" value="RNA_pol_sigma70_r2"/>
</dbReference>
<feature type="domain" description="RNA polymerase sigma-70 region 2" evidence="5">
    <location>
        <begin position="15"/>
        <end position="81"/>
    </location>
</feature>
<gene>
    <name evidence="7" type="ORF">CEY11_14475</name>
</gene>
<dbReference type="Pfam" id="PF04542">
    <property type="entry name" value="Sigma70_r2"/>
    <property type="match status" value="1"/>
</dbReference>
<dbReference type="OrthoDB" id="8536462at2"/>
<dbReference type="InterPro" id="IPR039425">
    <property type="entry name" value="RNA_pol_sigma-70-like"/>
</dbReference>
<dbReference type="InterPro" id="IPR013325">
    <property type="entry name" value="RNA_pol_sigma_r2"/>
</dbReference>
<accession>A0A225MCJ1</accession>
<keyword evidence="2" id="KW-0805">Transcription regulation</keyword>
<reference evidence="8" key="1">
    <citation type="submission" date="2017-06" db="EMBL/GenBank/DDBJ databases">
        <title>Herbaspirillum phytohormonus sp. nov., isolated from the root nodule of Robinia pseudoacacia in lead-zinc mine.</title>
        <authorList>
            <person name="Fan M."/>
            <person name="Lin Y."/>
        </authorList>
    </citation>
    <scope>NUCLEOTIDE SEQUENCE [LARGE SCALE GENOMIC DNA]</scope>
    <source>
        <strain evidence="8">SC-089</strain>
    </source>
</reference>
<evidence type="ECO:0000259" key="6">
    <source>
        <dbReference type="Pfam" id="PF08281"/>
    </source>
</evidence>
<dbReference type="Gene3D" id="1.10.1740.10">
    <property type="match status" value="1"/>
</dbReference>
<dbReference type="RefSeq" id="WP_088604353.1">
    <property type="nucleotide sequence ID" value="NZ_NJIH01000008.1"/>
</dbReference>
<evidence type="ECO:0000256" key="1">
    <source>
        <dbReference type="ARBA" id="ARBA00010641"/>
    </source>
</evidence>
<keyword evidence="3" id="KW-0731">Sigma factor</keyword>
<sequence>MNASDYSLPPTVETLYCDHHAWLQGWLRRRLGNAGDAADLAQDAFVRLLAAPRRFDSRPQARLYLRAMANGLCVDLWRRRQIEQAWLEALAAQPESFAPSAEHQAIVLQALQEIDAMLGGLPAKAAQAFVLAVGCDMTDKEVAAELGVSTRMVRKYVARAMLLCARMEERSADGQACLPAMPAAAPQRP</sequence>
<dbReference type="GO" id="GO:0003677">
    <property type="term" value="F:DNA binding"/>
    <property type="evidence" value="ECO:0007669"/>
    <property type="project" value="InterPro"/>
</dbReference>
<evidence type="ECO:0000313" key="8">
    <source>
        <dbReference type="Proteomes" id="UP000214603"/>
    </source>
</evidence>
<evidence type="ECO:0000256" key="4">
    <source>
        <dbReference type="ARBA" id="ARBA00023163"/>
    </source>
</evidence>
<dbReference type="PANTHER" id="PTHR43133">
    <property type="entry name" value="RNA POLYMERASE ECF-TYPE SIGMA FACTO"/>
    <property type="match status" value="1"/>
</dbReference>
<dbReference type="Pfam" id="PF08281">
    <property type="entry name" value="Sigma70_r4_2"/>
    <property type="match status" value="1"/>
</dbReference>
<dbReference type="SUPFAM" id="SSF88659">
    <property type="entry name" value="Sigma3 and sigma4 domains of RNA polymerase sigma factors"/>
    <property type="match status" value="1"/>
</dbReference>
<evidence type="ECO:0000256" key="3">
    <source>
        <dbReference type="ARBA" id="ARBA00023082"/>
    </source>
</evidence>
<dbReference type="AlphaFoldDB" id="A0A225MCJ1"/>
<dbReference type="GO" id="GO:0006352">
    <property type="term" value="P:DNA-templated transcription initiation"/>
    <property type="evidence" value="ECO:0007669"/>
    <property type="project" value="InterPro"/>
</dbReference>